<name>A0A2V0PJJ4_9CHLO</name>
<sequence length="174" mass="18466">MLLGLASTICRGPARIRTRRAECYEPSFLDTCCGCLPGLGSRKYVNMAEMEWQEPVSAPLTAPAAAAATGGGGPGGGNAFDVSGRATPPGSSRAVVEAQWMCAMELTGRGVRGELEVELEVVDYGRVCLPLQAKVYAMGDSSAKHGVSLHAVEYLLYKHSITGNIKVLTTQYQR</sequence>
<protein>
    <submittedName>
        <fullName evidence="1">Uncharacterized protein</fullName>
    </submittedName>
</protein>
<keyword evidence="2" id="KW-1185">Reference proteome</keyword>
<evidence type="ECO:0000313" key="1">
    <source>
        <dbReference type="EMBL" id="GBF99192.1"/>
    </source>
</evidence>
<accession>A0A2V0PJJ4</accession>
<proteinExistence type="predicted"/>
<comment type="caution">
    <text evidence="1">The sequence shown here is derived from an EMBL/GenBank/DDBJ whole genome shotgun (WGS) entry which is preliminary data.</text>
</comment>
<dbReference type="Proteomes" id="UP000247498">
    <property type="component" value="Unassembled WGS sequence"/>
</dbReference>
<dbReference type="EMBL" id="BDRX01000148">
    <property type="protein sequence ID" value="GBF99192.1"/>
    <property type="molecule type" value="Genomic_DNA"/>
</dbReference>
<evidence type="ECO:0000313" key="2">
    <source>
        <dbReference type="Proteomes" id="UP000247498"/>
    </source>
</evidence>
<organism evidence="1 2">
    <name type="scientific">Raphidocelis subcapitata</name>
    <dbReference type="NCBI Taxonomy" id="307507"/>
    <lineage>
        <taxon>Eukaryota</taxon>
        <taxon>Viridiplantae</taxon>
        <taxon>Chlorophyta</taxon>
        <taxon>core chlorophytes</taxon>
        <taxon>Chlorophyceae</taxon>
        <taxon>CS clade</taxon>
        <taxon>Sphaeropleales</taxon>
        <taxon>Selenastraceae</taxon>
        <taxon>Raphidocelis</taxon>
    </lineage>
</organism>
<gene>
    <name evidence="1" type="ORF">Rsub_11637</name>
</gene>
<dbReference type="InParanoid" id="A0A2V0PJJ4"/>
<dbReference type="OrthoDB" id="10505885at2759"/>
<dbReference type="AlphaFoldDB" id="A0A2V0PJJ4"/>
<reference evidence="1 2" key="1">
    <citation type="journal article" date="2018" name="Sci. Rep.">
        <title>Raphidocelis subcapitata (=Pseudokirchneriella subcapitata) provides an insight into genome evolution and environmental adaptations in the Sphaeropleales.</title>
        <authorList>
            <person name="Suzuki S."/>
            <person name="Yamaguchi H."/>
            <person name="Nakajima N."/>
            <person name="Kawachi M."/>
        </authorList>
    </citation>
    <scope>NUCLEOTIDE SEQUENCE [LARGE SCALE GENOMIC DNA]</scope>
    <source>
        <strain evidence="1 2">NIES-35</strain>
    </source>
</reference>